<evidence type="ECO:0000313" key="2">
    <source>
        <dbReference type="EMBL" id="KAG7443032.1"/>
    </source>
</evidence>
<dbReference type="Proteomes" id="UP000812287">
    <property type="component" value="Unassembled WGS sequence"/>
</dbReference>
<organism evidence="2 3">
    <name type="scientific">Guyanagaster necrorhizus</name>
    <dbReference type="NCBI Taxonomy" id="856835"/>
    <lineage>
        <taxon>Eukaryota</taxon>
        <taxon>Fungi</taxon>
        <taxon>Dikarya</taxon>
        <taxon>Basidiomycota</taxon>
        <taxon>Agaricomycotina</taxon>
        <taxon>Agaricomycetes</taxon>
        <taxon>Agaricomycetidae</taxon>
        <taxon>Agaricales</taxon>
        <taxon>Marasmiineae</taxon>
        <taxon>Physalacriaceae</taxon>
        <taxon>Guyanagaster</taxon>
    </lineage>
</organism>
<dbReference type="AlphaFoldDB" id="A0A9P8AQN0"/>
<sequence length="216" mass="24041">MKRNISQRVTESSNASISYRLGSGSSSFLRSRSLSPSLRSISPTTGYKPTSPSLSLSPLELSRHLERLSILPPPPSAQGFPERTFFHVCSPPPPALYTNLLPSDSFRMDIPRITHARPSSYDSMNNLILSHRSCFDVFPPIIPSLALSEPEPPVATHEYPPVIHIPAAEEDPDFVHQYELAAALLSRGNTHRKCAKAKRSREKKEYIKSSLSHELE</sequence>
<accession>A0A9P8AQN0</accession>
<dbReference type="OrthoDB" id="2937825at2759"/>
<evidence type="ECO:0000256" key="1">
    <source>
        <dbReference type="SAM" id="MobiDB-lite"/>
    </source>
</evidence>
<gene>
    <name evidence="2" type="ORF">BT62DRAFT_935353</name>
</gene>
<evidence type="ECO:0000313" key="3">
    <source>
        <dbReference type="Proteomes" id="UP000812287"/>
    </source>
</evidence>
<proteinExistence type="predicted"/>
<feature type="compositionally biased region" description="Basic and acidic residues" evidence="1">
    <location>
        <begin position="202"/>
        <end position="216"/>
    </location>
</feature>
<feature type="region of interest" description="Disordered" evidence="1">
    <location>
        <begin position="190"/>
        <end position="216"/>
    </location>
</feature>
<feature type="compositionally biased region" description="Basic residues" evidence="1">
    <location>
        <begin position="190"/>
        <end position="201"/>
    </location>
</feature>
<feature type="region of interest" description="Disordered" evidence="1">
    <location>
        <begin position="36"/>
        <end position="55"/>
    </location>
</feature>
<keyword evidence="3" id="KW-1185">Reference proteome</keyword>
<comment type="caution">
    <text evidence="2">The sequence shown here is derived from an EMBL/GenBank/DDBJ whole genome shotgun (WGS) entry which is preliminary data.</text>
</comment>
<dbReference type="RefSeq" id="XP_043036532.1">
    <property type="nucleotide sequence ID" value="XM_043186918.1"/>
</dbReference>
<protein>
    <submittedName>
        <fullName evidence="2">Uncharacterized protein</fullName>
    </submittedName>
</protein>
<name>A0A9P8AQN0_9AGAR</name>
<dbReference type="GeneID" id="66109215"/>
<dbReference type="EMBL" id="MU250547">
    <property type="protein sequence ID" value="KAG7443032.1"/>
    <property type="molecule type" value="Genomic_DNA"/>
</dbReference>
<reference evidence="2" key="1">
    <citation type="submission" date="2020-11" db="EMBL/GenBank/DDBJ databases">
        <title>Adaptations for nitrogen fixation in a non-lichenized fungal sporocarp promotes dispersal by wood-feeding termites.</title>
        <authorList>
            <consortium name="DOE Joint Genome Institute"/>
            <person name="Koch R.A."/>
            <person name="Yoon G."/>
            <person name="Arayal U."/>
            <person name="Lail K."/>
            <person name="Amirebrahimi M."/>
            <person name="Labutti K."/>
            <person name="Lipzen A."/>
            <person name="Riley R."/>
            <person name="Barry K."/>
            <person name="Henrissat B."/>
            <person name="Grigoriev I.V."/>
            <person name="Herr J.R."/>
            <person name="Aime M.C."/>
        </authorList>
    </citation>
    <scope>NUCLEOTIDE SEQUENCE</scope>
    <source>
        <strain evidence="2">MCA 3950</strain>
    </source>
</reference>